<feature type="compositionally biased region" description="Low complexity" evidence="1">
    <location>
        <begin position="46"/>
        <end position="115"/>
    </location>
</feature>
<feature type="chain" id="PRO_5039310996" description="DUF4232 domain-containing protein" evidence="2">
    <location>
        <begin position="21"/>
        <end position="280"/>
    </location>
</feature>
<feature type="compositionally biased region" description="Polar residues" evidence="1">
    <location>
        <begin position="149"/>
        <end position="160"/>
    </location>
</feature>
<dbReference type="STRING" id="223184.AS25_07485"/>
<reference evidence="4 5" key="1">
    <citation type="submission" date="2014-09" db="EMBL/GenBank/DDBJ databases">
        <title>High-quality draft genome sequence of Kocuria marina SO9-6, an actinobacterium isolated from a copper mine.</title>
        <authorList>
            <person name="Castro D.B."/>
            <person name="Pereira L.B."/>
            <person name="Silva M.V."/>
            <person name="Silva B.P."/>
            <person name="Zanardi B.R."/>
            <person name="Carlos C."/>
            <person name="Belgini D.R."/>
            <person name="Limache E.G."/>
            <person name="Lacerda G.V."/>
            <person name="Nery M.B."/>
            <person name="Gomes M.B."/>
            <person name="Souza S."/>
            <person name="Silva T.M."/>
            <person name="Rodrigues V.D."/>
            <person name="Paulino L.C."/>
            <person name="Vicentini R."/>
            <person name="Ferraz L.F."/>
            <person name="Ottoboni L.M."/>
        </authorList>
    </citation>
    <scope>NUCLEOTIDE SEQUENCE [LARGE SCALE GENOMIC DNA]</scope>
    <source>
        <strain evidence="4 5">SO9-6</strain>
    </source>
</reference>
<evidence type="ECO:0000259" key="3">
    <source>
        <dbReference type="Pfam" id="PF14016"/>
    </source>
</evidence>
<keyword evidence="2" id="KW-0732">Signal</keyword>
<feature type="region of interest" description="Disordered" evidence="1">
    <location>
        <begin position="33"/>
        <end position="160"/>
    </location>
</feature>
<proteinExistence type="predicted"/>
<feature type="compositionally biased region" description="Polar residues" evidence="1">
    <location>
        <begin position="33"/>
        <end position="45"/>
    </location>
</feature>
<sequence length="280" mass="27144">MRSHLPVPRGTHTATRPLLAATALTALLALSACGSSDDASSQEQNTAPAGASVSASAAASPSATSASPSPTASPSASASASAEATEAAAPEATDASTTTQDRETAQAAESAQPSAEPDRLASAPELGMPTASPFDQAKADAQRAGGTCSARQLSGSLTPQQGAAGSVIASLTLTNNGSAPCTLSGYPGVSFVDANGAPVGAPASQDASGAGTVTLQPGASASAGVRITQPGVIGQVCNPHQAAGVRVYPPDSYESLVVPYSGQACGNPKVSQLQVKGFGS</sequence>
<comment type="caution">
    <text evidence="4">The sequence shown here is derived from an EMBL/GenBank/DDBJ whole genome shotgun (WGS) entry which is preliminary data.</text>
</comment>
<evidence type="ECO:0000256" key="1">
    <source>
        <dbReference type="SAM" id="MobiDB-lite"/>
    </source>
</evidence>
<dbReference type="Pfam" id="PF14016">
    <property type="entry name" value="DUF4232"/>
    <property type="match status" value="1"/>
</dbReference>
<feature type="signal peptide" evidence="2">
    <location>
        <begin position="1"/>
        <end position="20"/>
    </location>
</feature>
<protein>
    <recommendedName>
        <fullName evidence="3">DUF4232 domain-containing protein</fullName>
    </recommendedName>
</protein>
<accession>A0A0B0D8B6</accession>
<dbReference type="PROSITE" id="PS51257">
    <property type="entry name" value="PROKAR_LIPOPROTEIN"/>
    <property type="match status" value="1"/>
</dbReference>
<dbReference type="RefSeq" id="WP_035963996.1">
    <property type="nucleotide sequence ID" value="NZ_JROM01000022.1"/>
</dbReference>
<dbReference type="InterPro" id="IPR025326">
    <property type="entry name" value="DUF4232"/>
</dbReference>
<gene>
    <name evidence="4" type="ORF">AS25_07485</name>
</gene>
<dbReference type="Proteomes" id="UP000030664">
    <property type="component" value="Unassembled WGS sequence"/>
</dbReference>
<evidence type="ECO:0000256" key="2">
    <source>
        <dbReference type="SAM" id="SignalP"/>
    </source>
</evidence>
<organism evidence="4 5">
    <name type="scientific">Kocuria marina</name>
    <dbReference type="NCBI Taxonomy" id="223184"/>
    <lineage>
        <taxon>Bacteria</taxon>
        <taxon>Bacillati</taxon>
        <taxon>Actinomycetota</taxon>
        <taxon>Actinomycetes</taxon>
        <taxon>Micrococcales</taxon>
        <taxon>Micrococcaceae</taxon>
        <taxon>Kocuria</taxon>
    </lineage>
</organism>
<dbReference type="AlphaFoldDB" id="A0A0B0D8B6"/>
<dbReference type="eggNOG" id="ENOG50330G5">
    <property type="taxonomic scope" value="Bacteria"/>
</dbReference>
<name>A0A0B0D8B6_9MICC</name>
<feature type="domain" description="DUF4232" evidence="3">
    <location>
        <begin position="148"/>
        <end position="277"/>
    </location>
</feature>
<evidence type="ECO:0000313" key="5">
    <source>
        <dbReference type="Proteomes" id="UP000030664"/>
    </source>
</evidence>
<evidence type="ECO:0000313" key="4">
    <source>
        <dbReference type="EMBL" id="KHE74226.1"/>
    </source>
</evidence>
<dbReference type="EMBL" id="JROM01000022">
    <property type="protein sequence ID" value="KHE74226.1"/>
    <property type="molecule type" value="Genomic_DNA"/>
</dbReference>